<feature type="compositionally biased region" description="Acidic residues" evidence="1">
    <location>
        <begin position="278"/>
        <end position="288"/>
    </location>
</feature>
<dbReference type="AlphaFoldDB" id="A0AAD4MMY5"/>
<sequence length="768" mass="84601">MVETGKGKKDQVGQMYYPDKLLLLAIAVILPTTIQSLSCNICAENNLDEFGECSTPFQYDCSSYEKRYPNEKVFCRTTRHRSNNAIQSLSCNICAENNLDEFGECSTPFQYDCSSYEKRYPNEKVFCRTTRHRSNNGTYTIVKECIAESAHYNTFPQKNNQLEEECDVVDIDGFEVAYCLCRNEPLCNQAPIVDQFTAFETKHPEFFDTAPESNTGGEARPFEPREESHATVTTPSWGGSSPRTAFVEGNQARSQSGFVIDPRSRPSFNNEHGSAGEEQSEEARDEEEQLKKAAEEELRSVSRTTDRPLLQTSAWNAPANNIPSPFTVSQRGSTPPQHPFATIAPESAFFPTSTKQNPLTSESGPRKPLSCMQCSQAGLADSSVDCSPQIVVDCPDESLSLATSGRQLCFSRQIITDKGRFGVEKMCVPEKAILEEFGKNAILDGCNSVESGSTISNYCVCSNSQCNRASVVEQMVAQKDGAGSDVLSKPLPGTFGTNHKGKQPLFSSANGLSRPETDSLSCMTCLDSELKDAMADCRQQSVSKCPRADSNQKFYCLTRQTHNGKGSFIVEKKCVDKSQFHRDFPEEEKYTGSGDVQSRCASTYDGYVNFCICDSNQCNLESVPKQAEKMTSKIASSTPPLVVFGESSRSQNNKIVPTPTSRPQVKTSPLSFIPEEEDEIFGNSGLKIKNDRTYVSTTTASSGQGSRHNSGSLSTTTSSSVKERLERWKAASSQNDSSGSISHKPFSHFLSTIFVAVLVMKIVELKFL</sequence>
<feature type="compositionally biased region" description="Basic and acidic residues" evidence="1">
    <location>
        <begin position="289"/>
        <end position="304"/>
    </location>
</feature>
<feature type="compositionally biased region" description="Basic and acidic residues" evidence="1">
    <location>
        <begin position="220"/>
        <end position="229"/>
    </location>
</feature>
<comment type="caution">
    <text evidence="2">The sequence shown here is derived from an EMBL/GenBank/DDBJ whole genome shotgun (WGS) entry which is preliminary data.</text>
</comment>
<dbReference type="EMBL" id="JAKKPZ010000134">
    <property type="protein sequence ID" value="KAI1700800.1"/>
    <property type="molecule type" value="Genomic_DNA"/>
</dbReference>
<feature type="region of interest" description="Disordered" evidence="1">
    <location>
        <begin position="206"/>
        <end position="304"/>
    </location>
</feature>
<feature type="compositionally biased region" description="Low complexity" evidence="1">
    <location>
        <begin position="710"/>
        <end position="720"/>
    </location>
</feature>
<feature type="compositionally biased region" description="Polar residues" evidence="1">
    <location>
        <begin position="230"/>
        <end position="243"/>
    </location>
</feature>
<gene>
    <name evidence="2" type="ORF">DdX_16490</name>
</gene>
<reference evidence="2" key="1">
    <citation type="submission" date="2022-01" db="EMBL/GenBank/DDBJ databases">
        <title>Genome Sequence Resource for Two Populations of Ditylenchus destructor, the Migratory Endoparasitic Phytonematode.</title>
        <authorList>
            <person name="Zhang H."/>
            <person name="Lin R."/>
            <person name="Xie B."/>
        </authorList>
    </citation>
    <scope>NUCLEOTIDE SEQUENCE</scope>
    <source>
        <strain evidence="2">BazhouSP</strain>
    </source>
</reference>
<dbReference type="Proteomes" id="UP001201812">
    <property type="component" value="Unassembled WGS sequence"/>
</dbReference>
<accession>A0AAD4MMY5</accession>
<feature type="compositionally biased region" description="Polar residues" evidence="1">
    <location>
        <begin position="731"/>
        <end position="741"/>
    </location>
</feature>
<feature type="region of interest" description="Disordered" evidence="1">
    <location>
        <begin position="697"/>
        <end position="741"/>
    </location>
</feature>
<feature type="compositionally biased region" description="Polar residues" evidence="1">
    <location>
        <begin position="647"/>
        <end position="667"/>
    </location>
</feature>
<keyword evidence="3" id="KW-1185">Reference proteome</keyword>
<feature type="compositionally biased region" description="Polar residues" evidence="1">
    <location>
        <begin position="697"/>
        <end position="709"/>
    </location>
</feature>
<evidence type="ECO:0000313" key="2">
    <source>
        <dbReference type="EMBL" id="KAI1700800.1"/>
    </source>
</evidence>
<feature type="region of interest" description="Disordered" evidence="1">
    <location>
        <begin position="643"/>
        <end position="667"/>
    </location>
</feature>
<proteinExistence type="predicted"/>
<organism evidence="2 3">
    <name type="scientific">Ditylenchus destructor</name>
    <dbReference type="NCBI Taxonomy" id="166010"/>
    <lineage>
        <taxon>Eukaryota</taxon>
        <taxon>Metazoa</taxon>
        <taxon>Ecdysozoa</taxon>
        <taxon>Nematoda</taxon>
        <taxon>Chromadorea</taxon>
        <taxon>Rhabditida</taxon>
        <taxon>Tylenchina</taxon>
        <taxon>Tylenchomorpha</taxon>
        <taxon>Sphaerularioidea</taxon>
        <taxon>Anguinidae</taxon>
        <taxon>Anguininae</taxon>
        <taxon>Ditylenchus</taxon>
    </lineage>
</organism>
<name>A0AAD4MMY5_9BILA</name>
<evidence type="ECO:0000256" key="1">
    <source>
        <dbReference type="SAM" id="MobiDB-lite"/>
    </source>
</evidence>
<evidence type="ECO:0000313" key="3">
    <source>
        <dbReference type="Proteomes" id="UP001201812"/>
    </source>
</evidence>
<protein>
    <submittedName>
        <fullName evidence="2">Uncharacterized protein</fullName>
    </submittedName>
</protein>